<dbReference type="KEGG" id="swd:Swoo_0389"/>
<keyword evidence="2" id="KW-1185">Reference proteome</keyword>
<dbReference type="EMBL" id="CP000961">
    <property type="protein sequence ID" value="ACA84688.1"/>
    <property type="molecule type" value="Genomic_DNA"/>
</dbReference>
<protein>
    <submittedName>
        <fullName evidence="1">Uncharacterized protein</fullName>
    </submittedName>
</protein>
<name>B1KPB8_SHEWM</name>
<dbReference type="RefSeq" id="WP_012323037.1">
    <property type="nucleotide sequence ID" value="NC_010506.1"/>
</dbReference>
<dbReference type="Proteomes" id="UP000002168">
    <property type="component" value="Chromosome"/>
</dbReference>
<accession>B1KPB8</accession>
<sequence>MNIELYGYSLEVDVKKTKRTYESIQSSGCEECGCLYCQNFQKSIPECFPKELLDFFEKSCIDLIKDAEVYHYTDVSDDILNYGGEFYLWGKVLKHPSGEPELANNFTFSFTEPSPLAQEAFKGSGAICFSFSGDIKWLM</sequence>
<dbReference type="AlphaFoldDB" id="B1KPB8"/>
<evidence type="ECO:0000313" key="2">
    <source>
        <dbReference type="Proteomes" id="UP000002168"/>
    </source>
</evidence>
<proteinExistence type="predicted"/>
<reference evidence="1 2" key="1">
    <citation type="submission" date="2008-02" db="EMBL/GenBank/DDBJ databases">
        <title>Complete sequence of Shewanella woodyi ATCC 51908.</title>
        <authorList>
            <consortium name="US DOE Joint Genome Institute"/>
            <person name="Copeland A."/>
            <person name="Lucas S."/>
            <person name="Lapidus A."/>
            <person name="Glavina del Rio T."/>
            <person name="Dalin E."/>
            <person name="Tice H."/>
            <person name="Bruce D."/>
            <person name="Goodwin L."/>
            <person name="Pitluck S."/>
            <person name="Sims D."/>
            <person name="Brettin T."/>
            <person name="Detter J.C."/>
            <person name="Han C."/>
            <person name="Kuske C.R."/>
            <person name="Schmutz J."/>
            <person name="Larimer F."/>
            <person name="Land M."/>
            <person name="Hauser L."/>
            <person name="Kyrpides N."/>
            <person name="Lykidis A."/>
            <person name="Zhao J.-S."/>
            <person name="Richardson P."/>
        </authorList>
    </citation>
    <scope>NUCLEOTIDE SEQUENCE [LARGE SCALE GENOMIC DNA]</scope>
    <source>
        <strain evidence="2">ATCC 51908 / MS32</strain>
    </source>
</reference>
<dbReference type="HOGENOM" id="CLU_134282_0_0_6"/>
<evidence type="ECO:0000313" key="1">
    <source>
        <dbReference type="EMBL" id="ACA84688.1"/>
    </source>
</evidence>
<gene>
    <name evidence="1" type="ordered locus">Swoo_0389</name>
</gene>
<organism evidence="1 2">
    <name type="scientific">Shewanella woodyi (strain ATCC 51908 / MS32)</name>
    <dbReference type="NCBI Taxonomy" id="392500"/>
    <lineage>
        <taxon>Bacteria</taxon>
        <taxon>Pseudomonadati</taxon>
        <taxon>Pseudomonadota</taxon>
        <taxon>Gammaproteobacteria</taxon>
        <taxon>Alteromonadales</taxon>
        <taxon>Shewanellaceae</taxon>
        <taxon>Shewanella</taxon>
    </lineage>
</organism>